<dbReference type="RefSeq" id="WP_247993086.1">
    <property type="nucleotide sequence ID" value="NZ_CP096019.1"/>
</dbReference>
<dbReference type="EMBL" id="CP096019">
    <property type="protein sequence ID" value="UPM42412.1"/>
    <property type="molecule type" value="Genomic_DNA"/>
</dbReference>
<organism evidence="2 3">
    <name type="scientific">Halocatena salina</name>
    <dbReference type="NCBI Taxonomy" id="2934340"/>
    <lineage>
        <taxon>Archaea</taxon>
        <taxon>Methanobacteriati</taxon>
        <taxon>Methanobacteriota</taxon>
        <taxon>Stenosarchaea group</taxon>
        <taxon>Halobacteria</taxon>
        <taxon>Halobacteriales</taxon>
        <taxon>Natronomonadaceae</taxon>
        <taxon>Halocatena</taxon>
    </lineage>
</organism>
<feature type="domain" description="Mut7-C RNAse" evidence="1">
    <location>
        <begin position="5"/>
        <end position="141"/>
    </location>
</feature>
<dbReference type="Proteomes" id="UP000831768">
    <property type="component" value="Chromosome"/>
</dbReference>
<keyword evidence="3" id="KW-1185">Reference proteome</keyword>
<dbReference type="PANTHER" id="PTHR39081">
    <property type="entry name" value="MUT7-C DOMAIN-CONTAINING PROTEIN"/>
    <property type="match status" value="1"/>
</dbReference>
<dbReference type="Pfam" id="PF01927">
    <property type="entry name" value="Mut7-C"/>
    <property type="match status" value="1"/>
</dbReference>
<gene>
    <name evidence="2" type="ORF">MW046_10650</name>
</gene>
<reference evidence="2" key="1">
    <citation type="submission" date="2022-04" db="EMBL/GenBank/DDBJ databases">
        <title>Halocatena sp. nov., isolated from a salt lake.</title>
        <authorList>
            <person name="Cui H.-L."/>
        </authorList>
    </citation>
    <scope>NUCLEOTIDE SEQUENCE</scope>
    <source>
        <strain evidence="2">AD-1</strain>
    </source>
</reference>
<dbReference type="PANTHER" id="PTHR39081:SF1">
    <property type="entry name" value="MUT7-C RNASE DOMAIN-CONTAINING PROTEIN"/>
    <property type="match status" value="1"/>
</dbReference>
<proteinExistence type="predicted"/>
<evidence type="ECO:0000313" key="2">
    <source>
        <dbReference type="EMBL" id="UPM42412.1"/>
    </source>
</evidence>
<dbReference type="GeneID" id="71928511"/>
<sequence>MNQRRLLLDVMCGGLRSYLRMCGHDTSYALDYDVEADDRLIAIARTEDRTLITRDRQLATRTDTAILLESTDTEEQLRTLQNAGIRLTLIEPTRCSRCNGRLEPTSDSRPDDVPEERRVWRCENCGQWFWKGSHWNRVRTTLQSI</sequence>
<dbReference type="KEGG" id="haad:MW046_10650"/>
<dbReference type="InterPro" id="IPR002782">
    <property type="entry name" value="Mut7-C_RNAse_dom"/>
</dbReference>
<evidence type="ECO:0000259" key="1">
    <source>
        <dbReference type="Pfam" id="PF01927"/>
    </source>
</evidence>
<evidence type="ECO:0000313" key="3">
    <source>
        <dbReference type="Proteomes" id="UP000831768"/>
    </source>
</evidence>
<accession>A0A8U0A021</accession>
<name>A0A8U0A021_9EURY</name>
<protein>
    <submittedName>
        <fullName evidence="2">Mut7-C RNAse domain-containing protein</fullName>
    </submittedName>
</protein>
<dbReference type="AlphaFoldDB" id="A0A8U0A021"/>